<dbReference type="STRING" id="1121279.SAMN02745887_02381"/>
<dbReference type="SUPFAM" id="SSF52540">
    <property type="entry name" value="P-loop containing nucleoside triphosphate hydrolases"/>
    <property type="match status" value="1"/>
</dbReference>
<dbReference type="Proteomes" id="UP000186513">
    <property type="component" value="Unassembled WGS sequence"/>
</dbReference>
<dbReference type="AlphaFoldDB" id="A0A1K2HLD6"/>
<dbReference type="CDD" id="cd02042">
    <property type="entry name" value="ParAB_family"/>
    <property type="match status" value="1"/>
</dbReference>
<dbReference type="OrthoDB" id="5288747at2"/>
<evidence type="ECO:0000313" key="2">
    <source>
        <dbReference type="EMBL" id="SFZ77377.1"/>
    </source>
</evidence>
<dbReference type="PANTHER" id="PTHR13696:SF52">
    <property type="entry name" value="PARA FAMILY PROTEIN CT_582"/>
    <property type="match status" value="1"/>
</dbReference>
<dbReference type="PIRSF" id="PIRSF009320">
    <property type="entry name" value="Nuc_binding_HP_1000"/>
    <property type="match status" value="1"/>
</dbReference>
<accession>A0A1K2HLD6</accession>
<evidence type="ECO:0000313" key="3">
    <source>
        <dbReference type="Proteomes" id="UP000186513"/>
    </source>
</evidence>
<dbReference type="Gene3D" id="3.40.50.300">
    <property type="entry name" value="P-loop containing nucleotide triphosphate hydrolases"/>
    <property type="match status" value="1"/>
</dbReference>
<protein>
    <submittedName>
        <fullName evidence="2">Chromosome partitioning protein</fullName>
    </submittedName>
</protein>
<reference evidence="2" key="1">
    <citation type="submission" date="2016-11" db="EMBL/GenBank/DDBJ databases">
        <authorList>
            <person name="Jaros S."/>
            <person name="Januszkiewicz K."/>
            <person name="Wedrychowicz H."/>
        </authorList>
    </citation>
    <scope>NUCLEOTIDE SEQUENCE [LARGE SCALE GENOMIC DNA]</scope>
    <source>
        <strain evidence="2">DSM 18899</strain>
    </source>
</reference>
<gene>
    <name evidence="2" type="ORF">SAMN02745887_02381</name>
</gene>
<dbReference type="EMBL" id="FPKR01000009">
    <property type="protein sequence ID" value="SFZ77377.1"/>
    <property type="molecule type" value="Genomic_DNA"/>
</dbReference>
<evidence type="ECO:0000259" key="1">
    <source>
        <dbReference type="Pfam" id="PF13614"/>
    </source>
</evidence>
<organism evidence="2 3">
    <name type="scientific">Chitinimonas taiwanensis DSM 18899</name>
    <dbReference type="NCBI Taxonomy" id="1121279"/>
    <lineage>
        <taxon>Bacteria</taxon>
        <taxon>Pseudomonadati</taxon>
        <taxon>Pseudomonadota</taxon>
        <taxon>Betaproteobacteria</taxon>
        <taxon>Neisseriales</taxon>
        <taxon>Chitinibacteraceae</taxon>
        <taxon>Chitinimonas</taxon>
    </lineage>
</organism>
<dbReference type="InterPro" id="IPR050678">
    <property type="entry name" value="DNA_Partitioning_ATPase"/>
</dbReference>
<dbReference type="RefSeq" id="WP_072428895.1">
    <property type="nucleotide sequence ID" value="NZ_FPKR01000009.1"/>
</dbReference>
<name>A0A1K2HLD6_9NEIS</name>
<dbReference type="PANTHER" id="PTHR13696">
    <property type="entry name" value="P-LOOP CONTAINING NUCLEOSIDE TRIPHOSPHATE HYDROLASE"/>
    <property type="match status" value="1"/>
</dbReference>
<feature type="domain" description="AAA" evidence="1">
    <location>
        <begin position="1"/>
        <end position="166"/>
    </location>
</feature>
<sequence>MTVIAVFNQKGGVGKTTTTANLAAAMARNGMAPLAIDLDPQAHLTTLSGLKPRVERTVYSFFHSQTPLSELVTELPNQVNLIPAHMELAKVDMLLSQNRRDLRRLKKAMQDEMLAAGGTPVLIDCCPMLGVLSLSALMAADVVLVPVTAEYLAMNGAQQLDQTLNGLTAMGLHRPRKVFINRYQRGHITSEHVAAELAHRYGRDFCRTRVFESQSVMEGSGKNQDVFSYAPDSESAEDFSYLLDELIESQFIRTGH</sequence>
<dbReference type="Pfam" id="PF13614">
    <property type="entry name" value="AAA_31"/>
    <property type="match status" value="1"/>
</dbReference>
<proteinExistence type="predicted"/>
<dbReference type="InterPro" id="IPR025669">
    <property type="entry name" value="AAA_dom"/>
</dbReference>
<keyword evidence="3" id="KW-1185">Reference proteome</keyword>
<dbReference type="InterPro" id="IPR027417">
    <property type="entry name" value="P-loop_NTPase"/>
</dbReference>